<gene>
    <name evidence="3" type="ORF">J2S15_002612</name>
</gene>
<evidence type="ECO:0000256" key="1">
    <source>
        <dbReference type="SAM" id="Coils"/>
    </source>
</evidence>
<feature type="transmembrane region" description="Helical" evidence="2">
    <location>
        <begin position="18"/>
        <end position="36"/>
    </location>
</feature>
<dbReference type="Proteomes" id="UP001230220">
    <property type="component" value="Unassembled WGS sequence"/>
</dbReference>
<organism evidence="3 4">
    <name type="scientific">Breznakia pachnodae</name>
    <dbReference type="NCBI Taxonomy" id="265178"/>
    <lineage>
        <taxon>Bacteria</taxon>
        <taxon>Bacillati</taxon>
        <taxon>Bacillota</taxon>
        <taxon>Erysipelotrichia</taxon>
        <taxon>Erysipelotrichales</taxon>
        <taxon>Erysipelotrichaceae</taxon>
        <taxon>Breznakia</taxon>
    </lineage>
</organism>
<protein>
    <submittedName>
        <fullName evidence="3">Uncharacterized protein</fullName>
    </submittedName>
</protein>
<evidence type="ECO:0000313" key="4">
    <source>
        <dbReference type="Proteomes" id="UP001230220"/>
    </source>
</evidence>
<dbReference type="RefSeq" id="WP_307408958.1">
    <property type="nucleotide sequence ID" value="NZ_JAUSUR010000004.1"/>
</dbReference>
<keyword evidence="4" id="KW-1185">Reference proteome</keyword>
<evidence type="ECO:0000313" key="3">
    <source>
        <dbReference type="EMBL" id="MDQ0361862.1"/>
    </source>
</evidence>
<proteinExistence type="predicted"/>
<accession>A0ABU0E4N4</accession>
<keyword evidence="2" id="KW-1133">Transmembrane helix</keyword>
<evidence type="ECO:0000256" key="2">
    <source>
        <dbReference type="SAM" id="Phobius"/>
    </source>
</evidence>
<sequence length="160" mass="18760">MSDLIKVQLINEWGLSEVIAILSFLISVGTMIYTVIQNKQQDATLQISVFNEINQADNRVENLRDELDDIEDTSSKEYEKLYQRYIDSIRNACNTYELACLMYVEKQIKRDVFKKLYGKEIEKMCVNDEESNSYSIVLFDKTGARTYQYIFEAKEMLKSE</sequence>
<keyword evidence="2" id="KW-0812">Transmembrane</keyword>
<feature type="coiled-coil region" evidence="1">
    <location>
        <begin position="53"/>
        <end position="80"/>
    </location>
</feature>
<keyword evidence="1" id="KW-0175">Coiled coil</keyword>
<name>A0ABU0E4N4_9FIRM</name>
<dbReference type="EMBL" id="JAUSUR010000004">
    <property type="protein sequence ID" value="MDQ0361862.1"/>
    <property type="molecule type" value="Genomic_DNA"/>
</dbReference>
<reference evidence="3 4" key="1">
    <citation type="submission" date="2023-07" db="EMBL/GenBank/DDBJ databases">
        <title>Genomic Encyclopedia of Type Strains, Phase IV (KMG-IV): sequencing the most valuable type-strain genomes for metagenomic binning, comparative biology and taxonomic classification.</title>
        <authorList>
            <person name="Goeker M."/>
        </authorList>
    </citation>
    <scope>NUCLEOTIDE SEQUENCE [LARGE SCALE GENOMIC DNA]</scope>
    <source>
        <strain evidence="3 4">DSM 16784</strain>
    </source>
</reference>
<keyword evidence="2" id="KW-0472">Membrane</keyword>
<comment type="caution">
    <text evidence="3">The sequence shown here is derived from an EMBL/GenBank/DDBJ whole genome shotgun (WGS) entry which is preliminary data.</text>
</comment>